<evidence type="ECO:0000313" key="5">
    <source>
        <dbReference type="Proteomes" id="UP000501989"/>
    </source>
</evidence>
<evidence type="ECO:0000256" key="1">
    <source>
        <dbReference type="ARBA" id="ARBA00022531"/>
    </source>
</evidence>
<reference evidence="5" key="1">
    <citation type="submission" date="2019-12" db="EMBL/GenBank/DDBJ databases">
        <title>Endophytic bacteria associated with Panax ginseng seedlings.</title>
        <authorList>
            <person name="Park J.M."/>
            <person name="Shin R."/>
            <person name="Jo S.H."/>
        </authorList>
    </citation>
    <scope>NUCLEOTIDE SEQUENCE [LARGE SCALE GENOMIC DNA]</scope>
    <source>
        <strain evidence="5">PgKB30</strain>
    </source>
</reference>
<sequence length="370" mass="39579">MREPVIRRTRFAVIRDDFSARTLFKSLPLHAALSLLISPIFCGAALAVDSASAAAPVDTTANAGDSAVYALESAKASRSLLLDVTHAGKRMVAVGDRGHILYSDDQGKTWTQAKVPTRQMLTAVYFVDEQHGWAVGHDAQILVSSDAGATWTKQFEDLKREAPLLDVWFKDLTTGIAVGAYGAVLETTDGGQHWEDIGDRLDNEDQFHLNGIAYVKDAGLFVVGEQGSMFRSPDDGQTWEKLEGPYQGSLFGALGTAESNSLLVYGLRGNLFRSTDFGTTWEPVPLQGERGPLEFSIANASLMPDNAIVLVGNGGSVMRSTDDGESFTVANRPDRLSLSGVAEDDKGNLVLVGQGGVRVTSPTGADSAQQ</sequence>
<gene>
    <name evidence="4" type="ORF">FX982_04855</name>
</gene>
<dbReference type="GO" id="GO:0015979">
    <property type="term" value="P:photosynthesis"/>
    <property type="evidence" value="ECO:0007669"/>
    <property type="project" value="UniProtKB-KW"/>
</dbReference>
<keyword evidence="2" id="KW-0604">Photosystem II</keyword>
<keyword evidence="1" id="KW-0602">Photosynthesis</keyword>
<evidence type="ECO:0000313" key="4">
    <source>
        <dbReference type="EMBL" id="QKF53861.1"/>
    </source>
</evidence>
<dbReference type="PANTHER" id="PTHR47199:SF2">
    <property type="entry name" value="PHOTOSYSTEM II STABILITY_ASSEMBLY FACTOR HCF136, CHLOROPLASTIC"/>
    <property type="match status" value="1"/>
</dbReference>
<feature type="domain" description="Photosynthesis system II assembly factor Ycf48/Hcf136-like" evidence="3">
    <location>
        <begin position="157"/>
        <end position="282"/>
    </location>
</feature>
<evidence type="ECO:0000259" key="3">
    <source>
        <dbReference type="Pfam" id="PF14870"/>
    </source>
</evidence>
<proteinExistence type="predicted"/>
<dbReference type="RefSeq" id="WP_172612897.1">
    <property type="nucleotide sequence ID" value="NZ_CP053746.1"/>
</dbReference>
<dbReference type="Proteomes" id="UP000501989">
    <property type="component" value="Chromosome"/>
</dbReference>
<dbReference type="InterPro" id="IPR002860">
    <property type="entry name" value="BNR_rpt"/>
</dbReference>
<organism evidence="4 5">
    <name type="scientific">Pseudomonas graminis</name>
    <dbReference type="NCBI Taxonomy" id="158627"/>
    <lineage>
        <taxon>Bacteria</taxon>
        <taxon>Pseudomonadati</taxon>
        <taxon>Pseudomonadota</taxon>
        <taxon>Gammaproteobacteria</taxon>
        <taxon>Pseudomonadales</taxon>
        <taxon>Pseudomonadaceae</taxon>
        <taxon>Pseudomonas</taxon>
    </lineage>
</organism>
<dbReference type="KEGG" id="pgg:FX982_04855"/>
<dbReference type="PANTHER" id="PTHR47199">
    <property type="entry name" value="PHOTOSYSTEM II STABILITY/ASSEMBLY FACTOR HCF136, CHLOROPLASTIC"/>
    <property type="match status" value="1"/>
</dbReference>
<dbReference type="InterPro" id="IPR036278">
    <property type="entry name" value="Sialidase_sf"/>
</dbReference>
<dbReference type="EMBL" id="CP053746">
    <property type="protein sequence ID" value="QKF53861.1"/>
    <property type="molecule type" value="Genomic_DNA"/>
</dbReference>
<dbReference type="Pfam" id="PF14870">
    <property type="entry name" value="PSII_BNR"/>
    <property type="match status" value="1"/>
</dbReference>
<protein>
    <submittedName>
        <fullName evidence="4">Ycf48-like protein</fullName>
    </submittedName>
</protein>
<accession>A0A6M8MVN6</accession>
<dbReference type="InterPro" id="IPR028203">
    <property type="entry name" value="PSII_CF48-like_dom"/>
</dbReference>
<dbReference type="AlphaFoldDB" id="A0A6M8MVN6"/>
<dbReference type="CDD" id="cd15482">
    <property type="entry name" value="Sialidase_non-viral"/>
    <property type="match status" value="1"/>
</dbReference>
<dbReference type="InterPro" id="IPR015943">
    <property type="entry name" value="WD40/YVTN_repeat-like_dom_sf"/>
</dbReference>
<dbReference type="Pfam" id="PF02012">
    <property type="entry name" value="BNR"/>
    <property type="match status" value="1"/>
</dbReference>
<dbReference type="SUPFAM" id="SSF50939">
    <property type="entry name" value="Sialidases"/>
    <property type="match status" value="1"/>
</dbReference>
<dbReference type="Gene3D" id="2.130.10.10">
    <property type="entry name" value="YVTN repeat-like/Quinoprotein amine dehydrogenase"/>
    <property type="match status" value="2"/>
</dbReference>
<evidence type="ECO:0000256" key="2">
    <source>
        <dbReference type="ARBA" id="ARBA00023276"/>
    </source>
</evidence>
<keyword evidence="5" id="KW-1185">Reference proteome</keyword>
<dbReference type="GO" id="GO:0009523">
    <property type="term" value="C:photosystem II"/>
    <property type="evidence" value="ECO:0007669"/>
    <property type="project" value="UniProtKB-KW"/>
</dbReference>
<name>A0A6M8MVN6_9PSED</name>